<dbReference type="RefSeq" id="XP_001588695.1">
    <property type="nucleotide sequence ID" value="XM_001588645.1"/>
</dbReference>
<feature type="domain" description="Carboxymuconolactone decarboxylase-like" evidence="1">
    <location>
        <begin position="45"/>
        <end position="101"/>
    </location>
</feature>
<dbReference type="PANTHER" id="PTHR34846:SF11">
    <property type="entry name" value="4-CARBOXYMUCONOLACTONE DECARBOXYLASE FAMILY PROTEIN (AFU_ORTHOLOGUE AFUA_6G11590)"/>
    <property type="match status" value="1"/>
</dbReference>
<dbReference type="VEuPathDB" id="FungiDB:sscle_16g108690"/>
<dbReference type="GO" id="GO:0051920">
    <property type="term" value="F:peroxiredoxin activity"/>
    <property type="evidence" value="ECO:0007669"/>
    <property type="project" value="InterPro"/>
</dbReference>
<dbReference type="Pfam" id="PF02627">
    <property type="entry name" value="CMD"/>
    <property type="match status" value="1"/>
</dbReference>
<organism evidence="2 3">
    <name type="scientific">Sclerotinia sclerotiorum (strain ATCC 18683 / 1980 / Ss-1)</name>
    <name type="common">White mold</name>
    <name type="synonym">Whetzelinia sclerotiorum</name>
    <dbReference type="NCBI Taxonomy" id="665079"/>
    <lineage>
        <taxon>Eukaryota</taxon>
        <taxon>Fungi</taxon>
        <taxon>Dikarya</taxon>
        <taxon>Ascomycota</taxon>
        <taxon>Pezizomycotina</taxon>
        <taxon>Leotiomycetes</taxon>
        <taxon>Helotiales</taxon>
        <taxon>Sclerotiniaceae</taxon>
        <taxon>Sclerotinia</taxon>
    </lineage>
</organism>
<accession>A0A1D9QMK3</accession>
<evidence type="ECO:0000259" key="1">
    <source>
        <dbReference type="Pfam" id="PF02627"/>
    </source>
</evidence>
<dbReference type="Gene3D" id="1.20.1290.10">
    <property type="entry name" value="AhpD-like"/>
    <property type="match status" value="1"/>
</dbReference>
<dbReference type="OrthoDB" id="9998495at2759"/>
<evidence type="ECO:0000313" key="2">
    <source>
        <dbReference type="EMBL" id="APA16099.1"/>
    </source>
</evidence>
<dbReference type="AlphaFoldDB" id="A0A1D9QMK3"/>
<proteinExistence type="predicted"/>
<protein>
    <recommendedName>
        <fullName evidence="1">Carboxymuconolactone decarboxylase-like domain-containing protein</fullName>
    </recommendedName>
</protein>
<dbReference type="KEGG" id="ssl:SS1G_10242"/>
<name>A0A1D9QMK3_SCLS1</name>
<dbReference type="InterPro" id="IPR003779">
    <property type="entry name" value="CMD-like"/>
</dbReference>
<dbReference type="InterPro" id="IPR029032">
    <property type="entry name" value="AhpD-like"/>
</dbReference>
<reference evidence="3" key="1">
    <citation type="journal article" date="2017" name="Genome Biol. Evol.">
        <title>The complete genome sequence of the phytopathogenic fungus Sclerotinia sclerotiorum reveals insights into the genome architecture of broad host range pathogens.</title>
        <authorList>
            <person name="Derbyshire M."/>
            <person name="Denton-Giles M."/>
            <person name="Hegedus D."/>
            <person name="Seifbarghy S."/>
            <person name="Rollins J."/>
            <person name="van Kan J."/>
            <person name="Seidl M.F."/>
            <person name="Faino L."/>
            <person name="Mbengue M."/>
            <person name="Navaud O."/>
            <person name="Raffaele S."/>
            <person name="Hammond-Kosack K."/>
            <person name="Heard S."/>
            <person name="Oliver R."/>
        </authorList>
    </citation>
    <scope>NUCLEOTIDE SEQUENCE [LARGE SCALE GENOMIC DNA]</scope>
    <source>
        <strain evidence="3">ATCC 18683 / 1980 / Ss-1</strain>
    </source>
</reference>
<dbReference type="PANTHER" id="PTHR34846">
    <property type="entry name" value="4-CARBOXYMUCONOLACTONE DECARBOXYLASE FAMILY PROTEIN (AFU_ORTHOLOGUE AFUA_6G11590)"/>
    <property type="match status" value="1"/>
</dbReference>
<sequence length="199" mass="22262">MRLPYADPSSTTFSSPADRAIIERVEARRAPRPLQPLDLTLLHSPPVADGWNSFLGAVRTQTGLADDIREIAICRVAICNRAWYEWGHHAPLAQKGGVSDEGMKVLKREKCDREGKGDENGDAEGLSGKQWAVVKYTDEMTRNVRVPEEVFEELKRWFDEKEIVELTATIAAYNCVSRFLVALDVGERNKLTGPDDVAH</sequence>
<evidence type="ECO:0000313" key="3">
    <source>
        <dbReference type="Proteomes" id="UP000177798"/>
    </source>
</evidence>
<dbReference type="Proteomes" id="UP000177798">
    <property type="component" value="Chromosome 16"/>
</dbReference>
<dbReference type="SUPFAM" id="SSF69118">
    <property type="entry name" value="AhpD-like"/>
    <property type="match status" value="1"/>
</dbReference>
<gene>
    <name evidence="2" type="ORF">sscle_16g108690</name>
</gene>
<dbReference type="EMBL" id="CP017829">
    <property type="protein sequence ID" value="APA16099.1"/>
    <property type="molecule type" value="Genomic_DNA"/>
</dbReference>
<dbReference type="OMA" id="RVAVCNK"/>